<dbReference type="InterPro" id="IPR000719">
    <property type="entry name" value="Prot_kinase_dom"/>
</dbReference>
<feature type="compositionally biased region" description="Polar residues" evidence="3">
    <location>
        <begin position="76"/>
        <end position="88"/>
    </location>
</feature>
<dbReference type="PANTHER" id="PTHR24055">
    <property type="entry name" value="MITOGEN-ACTIVATED PROTEIN KINASE"/>
    <property type="match status" value="1"/>
</dbReference>
<protein>
    <recommendedName>
        <fullName evidence="4">Protein kinase domain-containing protein</fullName>
    </recommendedName>
</protein>
<gene>
    <name evidence="5" type="ORF">BU14_0356s0012</name>
</gene>
<dbReference type="PROSITE" id="PS50011">
    <property type="entry name" value="PROTEIN_KINASE_DOM"/>
    <property type="match status" value="1"/>
</dbReference>
<keyword evidence="1" id="KW-0547">Nucleotide-binding</keyword>
<dbReference type="GO" id="GO:0004672">
    <property type="term" value="F:protein kinase activity"/>
    <property type="evidence" value="ECO:0007669"/>
    <property type="project" value="InterPro"/>
</dbReference>
<keyword evidence="2" id="KW-0067">ATP-binding</keyword>
<dbReference type="SUPFAM" id="SSF56112">
    <property type="entry name" value="Protein kinase-like (PK-like)"/>
    <property type="match status" value="1"/>
</dbReference>
<dbReference type="AlphaFoldDB" id="A0A1X6NXX0"/>
<dbReference type="SMART" id="SM00220">
    <property type="entry name" value="S_TKc"/>
    <property type="match status" value="1"/>
</dbReference>
<feature type="region of interest" description="Disordered" evidence="3">
    <location>
        <begin position="277"/>
        <end position="358"/>
    </location>
</feature>
<dbReference type="GO" id="GO:0005524">
    <property type="term" value="F:ATP binding"/>
    <property type="evidence" value="ECO:0007669"/>
    <property type="project" value="UniProtKB-KW"/>
</dbReference>
<dbReference type="PROSITE" id="PS00108">
    <property type="entry name" value="PROTEIN_KINASE_ST"/>
    <property type="match status" value="1"/>
</dbReference>
<reference evidence="5 6" key="1">
    <citation type="submission" date="2017-03" db="EMBL/GenBank/DDBJ databases">
        <title>WGS assembly of Porphyra umbilicalis.</title>
        <authorList>
            <person name="Brawley S.H."/>
            <person name="Blouin N.A."/>
            <person name="Ficko-Blean E."/>
            <person name="Wheeler G.L."/>
            <person name="Lohr M."/>
            <person name="Goodson H.V."/>
            <person name="Jenkins J.W."/>
            <person name="Blaby-Haas C.E."/>
            <person name="Helliwell K.E."/>
            <person name="Chan C."/>
            <person name="Marriage T."/>
            <person name="Bhattacharya D."/>
            <person name="Klein A.S."/>
            <person name="Badis Y."/>
            <person name="Brodie J."/>
            <person name="Cao Y."/>
            <person name="Collen J."/>
            <person name="Dittami S.M."/>
            <person name="Gachon C.M."/>
            <person name="Green B.R."/>
            <person name="Karpowicz S."/>
            <person name="Kim J.W."/>
            <person name="Kudahl U."/>
            <person name="Lin S."/>
            <person name="Michel G."/>
            <person name="Mittag M."/>
            <person name="Olson B.J."/>
            <person name="Pangilinan J."/>
            <person name="Peng Y."/>
            <person name="Qiu H."/>
            <person name="Shu S."/>
            <person name="Singer J.T."/>
            <person name="Smith A.G."/>
            <person name="Sprecher B.N."/>
            <person name="Wagner V."/>
            <person name="Wang W."/>
            <person name="Wang Z.-Y."/>
            <person name="Yan J."/>
            <person name="Yarish C."/>
            <person name="Zoeuner-Riek S."/>
            <person name="Zhuang Y."/>
            <person name="Zou Y."/>
            <person name="Lindquist E.A."/>
            <person name="Grimwood J."/>
            <person name="Barry K."/>
            <person name="Rokhsar D.S."/>
            <person name="Schmutz J."/>
            <person name="Stiller J.W."/>
            <person name="Grossman A.R."/>
            <person name="Prochnik S.E."/>
        </authorList>
    </citation>
    <scope>NUCLEOTIDE SEQUENCE [LARGE SCALE GENOMIC DNA]</scope>
    <source>
        <strain evidence="5">4086291</strain>
    </source>
</reference>
<feature type="domain" description="Protein kinase" evidence="4">
    <location>
        <begin position="1"/>
        <end position="221"/>
    </location>
</feature>
<feature type="compositionally biased region" description="Polar residues" evidence="3">
    <location>
        <begin position="292"/>
        <end position="306"/>
    </location>
</feature>
<dbReference type="InterPro" id="IPR011009">
    <property type="entry name" value="Kinase-like_dom_sf"/>
</dbReference>
<name>A0A1X6NXX0_PORUM</name>
<proteinExistence type="predicted"/>
<dbReference type="Gene3D" id="1.10.510.10">
    <property type="entry name" value="Transferase(Phosphotransferase) domain 1"/>
    <property type="match status" value="2"/>
</dbReference>
<evidence type="ECO:0000313" key="6">
    <source>
        <dbReference type="Proteomes" id="UP000218209"/>
    </source>
</evidence>
<organism evidence="5 6">
    <name type="scientific">Porphyra umbilicalis</name>
    <name type="common">Purple laver</name>
    <name type="synonym">Red alga</name>
    <dbReference type="NCBI Taxonomy" id="2786"/>
    <lineage>
        <taxon>Eukaryota</taxon>
        <taxon>Rhodophyta</taxon>
        <taxon>Bangiophyceae</taxon>
        <taxon>Bangiales</taxon>
        <taxon>Bangiaceae</taxon>
        <taxon>Porphyra</taxon>
    </lineage>
</organism>
<evidence type="ECO:0000313" key="5">
    <source>
        <dbReference type="EMBL" id="OSX73346.1"/>
    </source>
</evidence>
<dbReference type="OrthoDB" id="192887at2759"/>
<dbReference type="Proteomes" id="UP000218209">
    <property type="component" value="Unassembled WGS sequence"/>
</dbReference>
<dbReference type="InterPro" id="IPR050117">
    <property type="entry name" value="MAPK"/>
</dbReference>
<evidence type="ECO:0000256" key="3">
    <source>
        <dbReference type="SAM" id="MobiDB-lite"/>
    </source>
</evidence>
<evidence type="ECO:0000259" key="4">
    <source>
        <dbReference type="PROSITE" id="PS50011"/>
    </source>
</evidence>
<dbReference type="InterPro" id="IPR008271">
    <property type="entry name" value="Ser/Thr_kinase_AS"/>
</dbReference>
<dbReference type="Pfam" id="PF00069">
    <property type="entry name" value="Pkinase"/>
    <property type="match status" value="2"/>
</dbReference>
<evidence type="ECO:0000256" key="1">
    <source>
        <dbReference type="ARBA" id="ARBA00022741"/>
    </source>
</evidence>
<sequence>MHMSGVLHRDIKPANLLVDENDHLRICDLGLARADCRTSEDDPHLWTSHVVSRSYRAPELFMARSLTDDVSPPTSPRQSYTDPSPTSVFPDSIPRAGGPFAPCPAYSCYSSAIDIWSVGAVFAEALTGRTLFPRRSSLRDHLRALLCFSGTPKGSDWYEAGGNASQSMRSYLSSLDVFPGIDKKAAFPGVSTEGARLLDALLAFDPNDRPTAAQALQSPYFDSVRAEYDHFHQMVPPPVRLNALDFAFELRRPIENEAELLRQEILDEIRVFRDRNNLGPWPSAPMPPAERQTYQSSLARVPTSASGAVPKAPTGNALPPEPEDYGLGRSNANLDGGPIAEMQGMRLDDDEPAPPSVG</sequence>
<feature type="region of interest" description="Disordered" evidence="3">
    <location>
        <begin position="66"/>
        <end position="88"/>
    </location>
</feature>
<dbReference type="Gene3D" id="3.30.200.20">
    <property type="entry name" value="Phosphorylase Kinase, domain 1"/>
    <property type="match status" value="1"/>
</dbReference>
<keyword evidence="6" id="KW-1185">Reference proteome</keyword>
<accession>A0A1X6NXX0</accession>
<evidence type="ECO:0000256" key="2">
    <source>
        <dbReference type="ARBA" id="ARBA00022840"/>
    </source>
</evidence>
<dbReference type="EMBL" id="KV919002">
    <property type="protein sequence ID" value="OSX73346.1"/>
    <property type="molecule type" value="Genomic_DNA"/>
</dbReference>